<organism evidence="1 2">
    <name type="scientific">Entomophthora muscae</name>
    <dbReference type="NCBI Taxonomy" id="34485"/>
    <lineage>
        <taxon>Eukaryota</taxon>
        <taxon>Fungi</taxon>
        <taxon>Fungi incertae sedis</taxon>
        <taxon>Zoopagomycota</taxon>
        <taxon>Entomophthoromycotina</taxon>
        <taxon>Entomophthoromycetes</taxon>
        <taxon>Entomophthorales</taxon>
        <taxon>Entomophthoraceae</taxon>
        <taxon>Entomophthora</taxon>
    </lineage>
</organism>
<name>A0ACC2TF72_9FUNG</name>
<keyword evidence="2" id="KW-1185">Reference proteome</keyword>
<accession>A0ACC2TF72</accession>
<sequence length="53" mass="5775">MKVPSSWSLATIQDTLWGLVDRNPTGPPPKKTPNGARTSTEGEKAHPLMMVIM</sequence>
<reference evidence="1" key="1">
    <citation type="submission" date="2022-04" db="EMBL/GenBank/DDBJ databases">
        <title>Genome of the entomopathogenic fungus Entomophthora muscae.</title>
        <authorList>
            <person name="Elya C."/>
            <person name="Lovett B.R."/>
            <person name="Lee E."/>
            <person name="Macias A.M."/>
            <person name="Hajek A.E."/>
            <person name="De Bivort B.L."/>
            <person name="Kasson M.T."/>
            <person name="De Fine Licht H.H."/>
            <person name="Stajich J.E."/>
        </authorList>
    </citation>
    <scope>NUCLEOTIDE SEQUENCE</scope>
    <source>
        <strain evidence="1">Berkeley</strain>
    </source>
</reference>
<comment type="caution">
    <text evidence="1">The sequence shown here is derived from an EMBL/GenBank/DDBJ whole genome shotgun (WGS) entry which is preliminary data.</text>
</comment>
<evidence type="ECO:0000313" key="1">
    <source>
        <dbReference type="EMBL" id="KAJ9073344.1"/>
    </source>
</evidence>
<proteinExistence type="predicted"/>
<dbReference type="EMBL" id="QTSX02002913">
    <property type="protein sequence ID" value="KAJ9073344.1"/>
    <property type="molecule type" value="Genomic_DNA"/>
</dbReference>
<evidence type="ECO:0000313" key="2">
    <source>
        <dbReference type="Proteomes" id="UP001165960"/>
    </source>
</evidence>
<protein>
    <submittedName>
        <fullName evidence="1">Uncharacterized protein</fullName>
    </submittedName>
</protein>
<gene>
    <name evidence="1" type="ORF">DSO57_1017410</name>
</gene>
<dbReference type="Proteomes" id="UP001165960">
    <property type="component" value="Unassembled WGS sequence"/>
</dbReference>